<protein>
    <submittedName>
        <fullName evidence="1">Uncharacterized protein</fullName>
    </submittedName>
</protein>
<feature type="non-terminal residue" evidence="1">
    <location>
        <position position="1"/>
    </location>
</feature>
<dbReference type="EMBL" id="BART01020524">
    <property type="protein sequence ID" value="GAH04497.1"/>
    <property type="molecule type" value="Genomic_DNA"/>
</dbReference>
<dbReference type="AlphaFoldDB" id="X1CAL3"/>
<organism evidence="1">
    <name type="scientific">marine sediment metagenome</name>
    <dbReference type="NCBI Taxonomy" id="412755"/>
    <lineage>
        <taxon>unclassified sequences</taxon>
        <taxon>metagenomes</taxon>
        <taxon>ecological metagenomes</taxon>
    </lineage>
</organism>
<evidence type="ECO:0000313" key="1">
    <source>
        <dbReference type="EMBL" id="GAH04497.1"/>
    </source>
</evidence>
<reference evidence="1" key="1">
    <citation type="journal article" date="2014" name="Front. Microbiol.">
        <title>High frequency of phylogenetically diverse reductive dehalogenase-homologous genes in deep subseafloor sedimentary metagenomes.</title>
        <authorList>
            <person name="Kawai M."/>
            <person name="Futagami T."/>
            <person name="Toyoda A."/>
            <person name="Takaki Y."/>
            <person name="Nishi S."/>
            <person name="Hori S."/>
            <person name="Arai W."/>
            <person name="Tsubouchi T."/>
            <person name="Morono Y."/>
            <person name="Uchiyama I."/>
            <person name="Ito T."/>
            <person name="Fujiyama A."/>
            <person name="Inagaki F."/>
            <person name="Takami H."/>
        </authorList>
    </citation>
    <scope>NUCLEOTIDE SEQUENCE</scope>
    <source>
        <strain evidence="1">Expedition CK06-06</strain>
    </source>
</reference>
<proteinExistence type="predicted"/>
<sequence>YFKIFSLYNEDSYGICVLELAKSLEDLLKILFNEFISNKNVLSCLQTISGDSRIQKELPIVSMIKNGVKLYTFGSFLYIIQETLSYPEECKIRQELINFLKNNLPVDPNLIIKLSELTNYRNDYAHLPGEIITPEQYLVFRDHIFQIINLLRADLSDMKIISISTPRINMTKIV</sequence>
<comment type="caution">
    <text evidence="1">The sequence shown here is derived from an EMBL/GenBank/DDBJ whole genome shotgun (WGS) entry which is preliminary data.</text>
</comment>
<gene>
    <name evidence="1" type="ORF">S01H4_38117</name>
</gene>
<name>X1CAL3_9ZZZZ</name>
<accession>X1CAL3</accession>